<dbReference type="Proteomes" id="UP000297391">
    <property type="component" value="Unassembled WGS sequence"/>
</dbReference>
<dbReference type="OrthoDB" id="7032824at2"/>
<evidence type="ECO:0000313" key="2">
    <source>
        <dbReference type="Proteomes" id="UP000297391"/>
    </source>
</evidence>
<dbReference type="AlphaFoldDB" id="A0A4Z0B020"/>
<accession>A0A4Z0B020</accession>
<gene>
    <name evidence="1" type="ORF">DYL59_00020</name>
</gene>
<organism evidence="1 2">
    <name type="scientific">Pseudomonas kairouanensis</name>
    <dbReference type="NCBI Taxonomy" id="2293832"/>
    <lineage>
        <taxon>Bacteria</taxon>
        <taxon>Pseudomonadati</taxon>
        <taxon>Pseudomonadota</taxon>
        <taxon>Gammaproteobacteria</taxon>
        <taxon>Pseudomonadales</taxon>
        <taxon>Pseudomonadaceae</taxon>
        <taxon>Pseudomonas</taxon>
    </lineage>
</organism>
<name>A0A4Z0B020_9PSED</name>
<proteinExistence type="predicted"/>
<protein>
    <submittedName>
        <fullName evidence="1">Uncharacterized protein</fullName>
    </submittedName>
</protein>
<evidence type="ECO:0000313" key="1">
    <source>
        <dbReference type="EMBL" id="TFY92386.1"/>
    </source>
</evidence>
<keyword evidence="2" id="KW-1185">Reference proteome</keyword>
<reference evidence="1 2" key="1">
    <citation type="journal article" date="2019" name="Syst. Appl. Microbiol.">
        <title>New species of pathogenic Pseudomonas isolated from citrus in Tunisia: Proposal of Pseudomonas kairouanensis sp. nov. and Pseudomonas nabeulensis sp. nov.</title>
        <authorList>
            <person name="Oueslati M."/>
            <person name="Mulet M."/>
            <person name="Gomila M."/>
            <person name="Berge O."/>
            <person name="Hajlaoui M.R."/>
            <person name="Lalucat J."/>
            <person name="Sadfi-Zouaoui N."/>
            <person name="Garcia-Valdes E."/>
        </authorList>
    </citation>
    <scope>NUCLEOTIDE SEQUENCE [LARGE SCALE GENOMIC DNA]</scope>
    <source>
        <strain evidence="1 2">KC12</strain>
    </source>
</reference>
<sequence>MRWNTCSSIAPTRSNDHRWTKCGSGLARECGVSVAKSFTDTPHSRASPLPHCPVFTVSDAPNSGAYSYIVSI</sequence>
<comment type="caution">
    <text evidence="1">The sequence shown here is derived from an EMBL/GenBank/DDBJ whole genome shotgun (WGS) entry which is preliminary data.</text>
</comment>
<dbReference type="EMBL" id="QUZU01000001">
    <property type="protein sequence ID" value="TFY92386.1"/>
    <property type="molecule type" value="Genomic_DNA"/>
</dbReference>